<accession>A0A1M7XXJ9</accession>
<sequence>MCLHESGEEPLTQQLFFNSSFNMEKIMKGEIISKEFQKMVWVQDKDGKEYACYIDDLKQIKKKEDLTEDEKAKCLDLSEVLGDSW</sequence>
<proteinExistence type="predicted"/>
<dbReference type="EMBL" id="FRFE01000002">
    <property type="protein sequence ID" value="SHO43671.1"/>
    <property type="molecule type" value="Genomic_DNA"/>
</dbReference>
<protein>
    <submittedName>
        <fullName evidence="1">Uncharacterized protein</fullName>
    </submittedName>
</protein>
<evidence type="ECO:0000313" key="2">
    <source>
        <dbReference type="Proteomes" id="UP000184603"/>
    </source>
</evidence>
<dbReference type="Proteomes" id="UP000184603">
    <property type="component" value="Unassembled WGS sequence"/>
</dbReference>
<name>A0A1M7XXJ9_9BACT</name>
<dbReference type="AlphaFoldDB" id="A0A1M7XXJ9"/>
<gene>
    <name evidence="1" type="ORF">SAMN02745220_00464</name>
</gene>
<organism evidence="1 2">
    <name type="scientific">Desulfopila aestuarii DSM 18488</name>
    <dbReference type="NCBI Taxonomy" id="1121416"/>
    <lineage>
        <taxon>Bacteria</taxon>
        <taxon>Pseudomonadati</taxon>
        <taxon>Thermodesulfobacteriota</taxon>
        <taxon>Desulfobulbia</taxon>
        <taxon>Desulfobulbales</taxon>
        <taxon>Desulfocapsaceae</taxon>
        <taxon>Desulfopila</taxon>
    </lineage>
</organism>
<reference evidence="1 2" key="1">
    <citation type="submission" date="2016-12" db="EMBL/GenBank/DDBJ databases">
        <authorList>
            <person name="Song W.-J."/>
            <person name="Kurnit D.M."/>
        </authorList>
    </citation>
    <scope>NUCLEOTIDE SEQUENCE [LARGE SCALE GENOMIC DNA]</scope>
    <source>
        <strain evidence="1 2">DSM 18488</strain>
    </source>
</reference>
<evidence type="ECO:0000313" key="1">
    <source>
        <dbReference type="EMBL" id="SHO43671.1"/>
    </source>
</evidence>
<keyword evidence="2" id="KW-1185">Reference proteome</keyword>